<organism evidence="2 3">
    <name type="scientific">Eiseniibacteriota bacterium</name>
    <dbReference type="NCBI Taxonomy" id="2212470"/>
    <lineage>
        <taxon>Bacteria</taxon>
        <taxon>Candidatus Eiseniibacteriota</taxon>
    </lineage>
</organism>
<reference evidence="2 3" key="1">
    <citation type="journal article" date="2019" name="Nat. Microbiol.">
        <title>Mediterranean grassland soil C-N compound turnover is dependent on rainfall and depth, and is mediated by genomically divergent microorganisms.</title>
        <authorList>
            <person name="Diamond S."/>
            <person name="Andeer P.F."/>
            <person name="Li Z."/>
            <person name="Crits-Christoph A."/>
            <person name="Burstein D."/>
            <person name="Anantharaman K."/>
            <person name="Lane K.R."/>
            <person name="Thomas B.C."/>
            <person name="Pan C."/>
            <person name="Northen T.R."/>
            <person name="Banfield J.F."/>
        </authorList>
    </citation>
    <scope>NUCLEOTIDE SEQUENCE [LARGE SCALE GENOMIC DNA]</scope>
    <source>
        <strain evidence="2">WS_11</strain>
    </source>
</reference>
<evidence type="ECO:0000256" key="1">
    <source>
        <dbReference type="SAM" id="SignalP"/>
    </source>
</evidence>
<feature type="signal peptide" evidence="1">
    <location>
        <begin position="1"/>
        <end position="22"/>
    </location>
</feature>
<accession>A0A538UBS5</accession>
<dbReference type="Proteomes" id="UP000319771">
    <property type="component" value="Unassembled WGS sequence"/>
</dbReference>
<gene>
    <name evidence="2" type="ORF">E6K81_04905</name>
</gene>
<proteinExistence type="predicted"/>
<keyword evidence="1" id="KW-0732">Signal</keyword>
<evidence type="ECO:0000313" key="2">
    <source>
        <dbReference type="EMBL" id="TMQ73341.1"/>
    </source>
</evidence>
<dbReference type="AlphaFoldDB" id="A0A538UBS5"/>
<sequence>MQATLMAFLMGAVAAPPCPADAAPAAPRAPLNAPLNAPLGAPLARVLGIAPGTTEARAHRILSRLGERLEESEGAEEEEGGAGLGRELWRLRDPRYAWVQLAVDVRHRVKAIQAHLRADGPGLRYAEIGDLAAARRLGYTILEWRVPASAQHPGRRVTARGADSVFAATVAIAAD</sequence>
<feature type="chain" id="PRO_5022208883" evidence="1">
    <location>
        <begin position="23"/>
        <end position="175"/>
    </location>
</feature>
<protein>
    <submittedName>
        <fullName evidence="2">Uncharacterized protein</fullName>
    </submittedName>
</protein>
<comment type="caution">
    <text evidence="2">The sequence shown here is derived from an EMBL/GenBank/DDBJ whole genome shotgun (WGS) entry which is preliminary data.</text>
</comment>
<dbReference type="EMBL" id="VBPB01000072">
    <property type="protein sequence ID" value="TMQ73341.1"/>
    <property type="molecule type" value="Genomic_DNA"/>
</dbReference>
<name>A0A538UBS5_UNCEI</name>
<evidence type="ECO:0000313" key="3">
    <source>
        <dbReference type="Proteomes" id="UP000319771"/>
    </source>
</evidence>